<evidence type="ECO:0000313" key="10">
    <source>
        <dbReference type="EMBL" id="ONH31293.1"/>
    </source>
</evidence>
<dbReference type="GO" id="GO:0022857">
    <property type="term" value="F:transmembrane transporter activity"/>
    <property type="evidence" value="ECO:0007669"/>
    <property type="project" value="TreeGrafter"/>
</dbReference>
<evidence type="ECO:0000256" key="5">
    <source>
        <dbReference type="ARBA" id="ARBA00023136"/>
    </source>
</evidence>
<evidence type="ECO:0000256" key="3">
    <source>
        <dbReference type="ARBA" id="ARBA00022692"/>
    </source>
</evidence>
<feature type="transmembrane region" description="Helical" evidence="8">
    <location>
        <begin position="295"/>
        <end position="321"/>
    </location>
</feature>
<feature type="domain" description="ABC3 transporter permease C-terminal" evidence="9">
    <location>
        <begin position="668"/>
        <end position="782"/>
    </location>
</feature>
<accession>A0A1V2IDN1</accession>
<evidence type="ECO:0000256" key="6">
    <source>
        <dbReference type="ARBA" id="ARBA00038076"/>
    </source>
</evidence>
<reference evidence="11" key="1">
    <citation type="submission" date="2016-10" db="EMBL/GenBank/DDBJ databases">
        <title>Frankia sp. NRRL B-16386 Genome sequencing.</title>
        <authorList>
            <person name="Ghodhbane-Gtari F."/>
            <person name="Swanson E."/>
            <person name="Gueddou A."/>
            <person name="Hezbri K."/>
            <person name="Ktari K."/>
            <person name="Nouioui I."/>
            <person name="Morris K."/>
            <person name="Simpson S."/>
            <person name="Abebe-Akele F."/>
            <person name="Thomas K."/>
            <person name="Gtari M."/>
            <person name="Tisa L.S."/>
        </authorList>
    </citation>
    <scope>NUCLEOTIDE SEQUENCE [LARGE SCALE GENOMIC DNA]</scope>
    <source>
        <strain evidence="11">NRRL B-16386</strain>
    </source>
</reference>
<feature type="transmembrane region" description="Helical" evidence="8">
    <location>
        <begin position="416"/>
        <end position="437"/>
    </location>
</feature>
<keyword evidence="2" id="KW-1003">Cell membrane</keyword>
<dbReference type="Pfam" id="PF02687">
    <property type="entry name" value="FtsX"/>
    <property type="match status" value="2"/>
</dbReference>
<keyword evidence="5 8" id="KW-0472">Membrane</keyword>
<dbReference type="PANTHER" id="PTHR30572:SF4">
    <property type="entry name" value="ABC TRANSPORTER PERMEASE YTRF"/>
    <property type="match status" value="1"/>
</dbReference>
<dbReference type="GO" id="GO:0005886">
    <property type="term" value="C:plasma membrane"/>
    <property type="evidence" value="ECO:0007669"/>
    <property type="project" value="UniProtKB-SubCell"/>
</dbReference>
<comment type="subcellular location">
    <subcellularLocation>
        <location evidence="1">Cell membrane</location>
        <topology evidence="1">Multi-pass membrane protein</topology>
    </subcellularLocation>
</comment>
<feature type="transmembrane region" description="Helical" evidence="8">
    <location>
        <begin position="762"/>
        <end position="786"/>
    </location>
</feature>
<feature type="compositionally biased region" description="Gly residues" evidence="7">
    <location>
        <begin position="461"/>
        <end position="470"/>
    </location>
</feature>
<evidence type="ECO:0000313" key="11">
    <source>
        <dbReference type="Proteomes" id="UP000188929"/>
    </source>
</evidence>
<gene>
    <name evidence="10" type="ORF">BL253_09735</name>
</gene>
<feature type="transmembrane region" description="Helical" evidence="8">
    <location>
        <begin position="341"/>
        <end position="361"/>
    </location>
</feature>
<keyword evidence="3 8" id="KW-0812">Transmembrane</keyword>
<evidence type="ECO:0000256" key="2">
    <source>
        <dbReference type="ARBA" id="ARBA00022475"/>
    </source>
</evidence>
<comment type="similarity">
    <text evidence="6">Belongs to the ABC-4 integral membrane protein family.</text>
</comment>
<dbReference type="STRING" id="1834516.BL253_09735"/>
<evidence type="ECO:0000256" key="1">
    <source>
        <dbReference type="ARBA" id="ARBA00004651"/>
    </source>
</evidence>
<dbReference type="PANTHER" id="PTHR30572">
    <property type="entry name" value="MEMBRANE COMPONENT OF TRANSPORTER-RELATED"/>
    <property type="match status" value="1"/>
</dbReference>
<dbReference type="Proteomes" id="UP000188929">
    <property type="component" value="Unassembled WGS sequence"/>
</dbReference>
<feature type="region of interest" description="Disordered" evidence="7">
    <location>
        <begin position="460"/>
        <end position="491"/>
    </location>
</feature>
<evidence type="ECO:0000259" key="9">
    <source>
        <dbReference type="Pfam" id="PF02687"/>
    </source>
</evidence>
<sequence>MVLGGLGRRRAQTAVLVATVLTAVTASLLATGLLVGSSAPFDRAFSQQHGAHLTAEVDAAKATAAQLAATTRLAGVAATAGPFPMTTVHADLADAPGAAGPDLPPLAVVGRDDRAGPVDRVSLVDGSWVDRPGEIVLAASLDFRVPTGTRLVVRDLPGSPELTVVGIARSTSRTADAWVTSAQLSALTAAGGQAGYEMLYRLDEAGTAAAVHAGQDAVEDALPDGAVTATRSYLDLRRDANAVSAAYVPFVAAFGVLGLAMSTLIISIVVSGAVGAARWRIGVLKSLGFTPGQVVTAYAAQTLAPAAVGVGLGVLLGNLLAVPVLADQADAYGGPDPTIPLWVDAAVTAGALALVAGAAVASARRAGRMRTVEAISLGRAPRAGRGRLARRLAGRLPLPRPVSLGLANPFARPARAAVLAAAVGLGALGVTFAVGLGTTLTMIQKENGGESPAAVAVHLGHAGGEPGGGQREAAPGEAPGPGGGPAGPETVTVDPAAVAAAVAAQPGTASYYGLAQTRLGVRGMVGAADVSALTGDPAVAARRLITGRWLAAPGEAVADTRLLRAAGARVGDQITVTDAGRAATVLVVGEVFDGNDDANLLTMSSSLSGLRLDLAPEEFGVDLAPGTDLTSYLQAAEDALAPLGADAEANEGDESTVIVAMISLITTLTLMIVVVAVLGVLNTVVLDTRERVHDLGVFKALGMTPRQTIVMVVTSVAGIGAVAGLVGVPLGIGLHHAVVPLMGDAITTGMPAAYIDVYGSPALAALAVGGLVIAAAGAMLPATWAAGTRTATALRTE</sequence>
<evidence type="ECO:0000256" key="4">
    <source>
        <dbReference type="ARBA" id="ARBA00022989"/>
    </source>
</evidence>
<name>A0A1V2IDN1_9ACTN</name>
<keyword evidence="4 8" id="KW-1133">Transmembrane helix</keyword>
<feature type="transmembrane region" description="Helical" evidence="8">
    <location>
        <begin position="657"/>
        <end position="681"/>
    </location>
</feature>
<protein>
    <submittedName>
        <fullName evidence="10">ABC transporter permease</fullName>
    </submittedName>
</protein>
<dbReference type="InterPro" id="IPR003838">
    <property type="entry name" value="ABC3_permease_C"/>
</dbReference>
<dbReference type="AlphaFoldDB" id="A0A1V2IDN1"/>
<feature type="domain" description="ABC3 transporter permease C-terminal" evidence="9">
    <location>
        <begin position="253"/>
        <end position="367"/>
    </location>
</feature>
<feature type="transmembrane region" description="Helical" evidence="8">
    <location>
        <begin position="709"/>
        <end position="732"/>
    </location>
</feature>
<evidence type="ECO:0000256" key="7">
    <source>
        <dbReference type="SAM" id="MobiDB-lite"/>
    </source>
</evidence>
<evidence type="ECO:0000256" key="8">
    <source>
        <dbReference type="SAM" id="Phobius"/>
    </source>
</evidence>
<dbReference type="EMBL" id="MOMC01000017">
    <property type="protein sequence ID" value="ONH31293.1"/>
    <property type="molecule type" value="Genomic_DNA"/>
</dbReference>
<proteinExistence type="inferred from homology"/>
<keyword evidence="11" id="KW-1185">Reference proteome</keyword>
<organism evidence="10 11">
    <name type="scientific">Pseudofrankia asymbiotica</name>
    <dbReference type="NCBI Taxonomy" id="1834516"/>
    <lineage>
        <taxon>Bacteria</taxon>
        <taxon>Bacillati</taxon>
        <taxon>Actinomycetota</taxon>
        <taxon>Actinomycetes</taxon>
        <taxon>Frankiales</taxon>
        <taxon>Frankiaceae</taxon>
        <taxon>Pseudofrankia</taxon>
    </lineage>
</organism>
<comment type="caution">
    <text evidence="10">The sequence shown here is derived from an EMBL/GenBank/DDBJ whole genome shotgun (WGS) entry which is preliminary data.</text>
</comment>
<dbReference type="InterPro" id="IPR050250">
    <property type="entry name" value="Macrolide_Exporter_MacB"/>
</dbReference>
<feature type="transmembrane region" description="Helical" evidence="8">
    <location>
        <begin position="247"/>
        <end position="274"/>
    </location>
</feature>